<keyword evidence="1" id="KW-0472">Membrane</keyword>
<organism evidence="2 3">
    <name type="scientific">Leptolinea tardivitalis</name>
    <dbReference type="NCBI Taxonomy" id="229920"/>
    <lineage>
        <taxon>Bacteria</taxon>
        <taxon>Bacillati</taxon>
        <taxon>Chloroflexota</taxon>
        <taxon>Anaerolineae</taxon>
        <taxon>Anaerolineales</taxon>
        <taxon>Anaerolineaceae</taxon>
        <taxon>Leptolinea</taxon>
    </lineage>
</organism>
<dbReference type="AlphaFoldDB" id="A0A0P6X241"/>
<keyword evidence="1" id="KW-1133">Transmembrane helix</keyword>
<feature type="transmembrane region" description="Helical" evidence="1">
    <location>
        <begin position="12"/>
        <end position="32"/>
    </location>
</feature>
<dbReference type="RefSeq" id="WP_062421828.1">
    <property type="nucleotide sequence ID" value="NZ_BBYA01000009.1"/>
</dbReference>
<evidence type="ECO:0000256" key="1">
    <source>
        <dbReference type="SAM" id="Phobius"/>
    </source>
</evidence>
<gene>
    <name evidence="2" type="ORF">ADM99_04185</name>
</gene>
<feature type="transmembrane region" description="Helical" evidence="1">
    <location>
        <begin position="117"/>
        <end position="139"/>
    </location>
</feature>
<keyword evidence="3" id="KW-1185">Reference proteome</keyword>
<dbReference type="STRING" id="229920.ADM99_04185"/>
<dbReference type="Proteomes" id="UP000050430">
    <property type="component" value="Unassembled WGS sequence"/>
</dbReference>
<reference evidence="2 3" key="1">
    <citation type="submission" date="2015-07" db="EMBL/GenBank/DDBJ databases">
        <title>Genome sequence of Leptolinea tardivitalis DSM 16556.</title>
        <authorList>
            <person name="Hemp J."/>
            <person name="Ward L.M."/>
            <person name="Pace L.A."/>
            <person name="Fischer W.W."/>
        </authorList>
    </citation>
    <scope>NUCLEOTIDE SEQUENCE [LARGE SCALE GENOMIC DNA]</scope>
    <source>
        <strain evidence="2 3">YMTK-2</strain>
    </source>
</reference>
<keyword evidence="1" id="KW-0812">Transmembrane</keyword>
<evidence type="ECO:0000313" key="2">
    <source>
        <dbReference type="EMBL" id="KPL73406.1"/>
    </source>
</evidence>
<proteinExistence type="predicted"/>
<feature type="transmembrane region" description="Helical" evidence="1">
    <location>
        <begin position="44"/>
        <end position="62"/>
    </location>
</feature>
<dbReference type="EMBL" id="LGCK01000006">
    <property type="protein sequence ID" value="KPL73406.1"/>
    <property type="molecule type" value="Genomic_DNA"/>
</dbReference>
<feature type="transmembrane region" description="Helical" evidence="1">
    <location>
        <begin position="74"/>
        <end position="97"/>
    </location>
</feature>
<name>A0A0P6X241_9CHLR</name>
<comment type="caution">
    <text evidence="2">The sequence shown here is derived from an EMBL/GenBank/DDBJ whole genome shotgun (WGS) entry which is preliminary data.</text>
</comment>
<accession>A0A0P6X241</accession>
<evidence type="ECO:0000313" key="3">
    <source>
        <dbReference type="Proteomes" id="UP000050430"/>
    </source>
</evidence>
<protein>
    <submittedName>
        <fullName evidence="2">Uncharacterized protein</fullName>
    </submittedName>
</protein>
<sequence length="144" mass="15370">MNQFSPFRIPPYFGIVLIIMGGIILGAALGLVPTDGGRFMAPEWIIYGLSICLISGGLSLWLPEKTPVIIKSLFLIIVLGSLALVCNWSAFAPGLVYESSVGINGFEVSGVDQVGGRIVFGLAAAVFDVFILTTIIGWIRSKTH</sequence>